<dbReference type="OrthoDB" id="3695636at2"/>
<dbReference type="RefSeq" id="WP_086157068.1">
    <property type="nucleotide sequence ID" value="NZ_CP021121.1"/>
</dbReference>
<reference evidence="2 3" key="1">
    <citation type="submission" date="2017-05" db="EMBL/GenBank/DDBJ databases">
        <title>Complete genome sequence of Streptomyces sp. SCSIO 03032 revealed the diverse biosynthetic pathways for its bioactive secondary metabolites.</title>
        <authorList>
            <person name="Ma L."/>
            <person name="Zhu Y."/>
            <person name="Zhang W."/>
            <person name="Zhang G."/>
            <person name="Tian X."/>
            <person name="Zhang S."/>
            <person name="Zhang C."/>
        </authorList>
    </citation>
    <scope>NUCLEOTIDE SEQUENCE [LARGE SCALE GENOMIC DNA]</scope>
    <source>
        <strain evidence="2 3">SCSIO 03032</strain>
    </source>
</reference>
<organism evidence="2 3">
    <name type="scientific">Streptomyces marincola</name>
    <dbReference type="NCBI Taxonomy" id="2878388"/>
    <lineage>
        <taxon>Bacteria</taxon>
        <taxon>Bacillati</taxon>
        <taxon>Actinomycetota</taxon>
        <taxon>Actinomycetes</taxon>
        <taxon>Kitasatosporales</taxon>
        <taxon>Streptomycetaceae</taxon>
        <taxon>Streptomyces</taxon>
    </lineage>
</organism>
<dbReference type="Pfam" id="PF03992">
    <property type="entry name" value="ABM"/>
    <property type="match status" value="1"/>
</dbReference>
<dbReference type="PANTHER" id="PTHR33336">
    <property type="entry name" value="QUINOL MONOOXYGENASE YGIN-RELATED"/>
    <property type="match status" value="1"/>
</dbReference>
<keyword evidence="3" id="KW-1185">Reference proteome</keyword>
<evidence type="ECO:0000313" key="3">
    <source>
        <dbReference type="Proteomes" id="UP000194218"/>
    </source>
</evidence>
<dbReference type="PROSITE" id="PS51725">
    <property type="entry name" value="ABM"/>
    <property type="match status" value="1"/>
</dbReference>
<evidence type="ECO:0000259" key="1">
    <source>
        <dbReference type="PROSITE" id="PS51725"/>
    </source>
</evidence>
<dbReference type="GO" id="GO:0016491">
    <property type="term" value="F:oxidoreductase activity"/>
    <property type="evidence" value="ECO:0007669"/>
    <property type="project" value="TreeGrafter"/>
</dbReference>
<protein>
    <recommendedName>
        <fullName evidence="1">ABM domain-containing protein</fullName>
    </recommendedName>
</protein>
<dbReference type="Proteomes" id="UP000194218">
    <property type="component" value="Chromosome"/>
</dbReference>
<dbReference type="PANTHER" id="PTHR33336:SF3">
    <property type="entry name" value="ABM DOMAIN-CONTAINING PROTEIN"/>
    <property type="match status" value="1"/>
</dbReference>
<dbReference type="AlphaFoldDB" id="A0A1W7CS22"/>
<accession>A0A1W7CS22</accession>
<dbReference type="KEGG" id="smao:CAG99_00740"/>
<proteinExistence type="predicted"/>
<dbReference type="InterPro" id="IPR050744">
    <property type="entry name" value="AI-2_Isomerase_LsrG"/>
</dbReference>
<gene>
    <name evidence="2" type="ORF">CAG99_00740</name>
</gene>
<dbReference type="InterPro" id="IPR007138">
    <property type="entry name" value="ABM_dom"/>
</dbReference>
<name>A0A1W7CS22_9ACTN</name>
<feature type="domain" description="ABM" evidence="1">
    <location>
        <begin position="3"/>
        <end position="92"/>
    </location>
</feature>
<dbReference type="SUPFAM" id="SSF54909">
    <property type="entry name" value="Dimeric alpha+beta barrel"/>
    <property type="match status" value="1"/>
</dbReference>
<dbReference type="InterPro" id="IPR011008">
    <property type="entry name" value="Dimeric_a/b-barrel"/>
</dbReference>
<evidence type="ECO:0000313" key="2">
    <source>
        <dbReference type="EMBL" id="ARQ67547.1"/>
    </source>
</evidence>
<dbReference type="Gene3D" id="3.30.70.100">
    <property type="match status" value="1"/>
</dbReference>
<sequence>MSLVVVARWRAREDTQEQVAGILRELAAASRAEPGCLLYRPVRSVDDPREFTLVEEYAGEEALAEHRASEHFRTLVLGQVVGLLETRQVGRFTDVAAGGPR</sequence>
<dbReference type="GO" id="GO:0005829">
    <property type="term" value="C:cytosol"/>
    <property type="evidence" value="ECO:0007669"/>
    <property type="project" value="TreeGrafter"/>
</dbReference>
<dbReference type="EMBL" id="CP021121">
    <property type="protein sequence ID" value="ARQ67547.1"/>
    <property type="molecule type" value="Genomic_DNA"/>
</dbReference>